<sequence length="87" mass="9734">MAVFDTRPRHTASQEELFQILRAEPFTTGGLVSAMSVLEFGVALGHYTDEFMEEEDHEISTFLPPCAGKLWHHSLPPTIPAARKPQL</sequence>
<protein>
    <submittedName>
        <fullName evidence="1">Uncharacterized protein</fullName>
    </submittedName>
</protein>
<organism evidence="1 2">
    <name type="scientific">Gossypium arboreum</name>
    <name type="common">Tree cotton</name>
    <name type="synonym">Gossypium nanking</name>
    <dbReference type="NCBI Taxonomy" id="29729"/>
    <lineage>
        <taxon>Eukaryota</taxon>
        <taxon>Viridiplantae</taxon>
        <taxon>Streptophyta</taxon>
        <taxon>Embryophyta</taxon>
        <taxon>Tracheophyta</taxon>
        <taxon>Spermatophyta</taxon>
        <taxon>Magnoliopsida</taxon>
        <taxon>eudicotyledons</taxon>
        <taxon>Gunneridae</taxon>
        <taxon>Pentapetalae</taxon>
        <taxon>rosids</taxon>
        <taxon>malvids</taxon>
        <taxon>Malvales</taxon>
        <taxon>Malvaceae</taxon>
        <taxon>Malvoideae</taxon>
        <taxon>Gossypium</taxon>
    </lineage>
</organism>
<keyword evidence="2" id="KW-1185">Reference proteome</keyword>
<proteinExistence type="predicted"/>
<gene>
    <name evidence="1" type="ORF">PVK06_026896</name>
</gene>
<dbReference type="Proteomes" id="UP001358586">
    <property type="component" value="Chromosome 8"/>
</dbReference>
<dbReference type="EMBL" id="JARKNE010000008">
    <property type="protein sequence ID" value="KAK5811552.1"/>
    <property type="molecule type" value="Genomic_DNA"/>
</dbReference>
<evidence type="ECO:0000313" key="1">
    <source>
        <dbReference type="EMBL" id="KAK5811552.1"/>
    </source>
</evidence>
<accession>A0ABR0NZE1</accession>
<reference evidence="1 2" key="1">
    <citation type="submission" date="2023-03" db="EMBL/GenBank/DDBJ databases">
        <title>WGS of Gossypium arboreum.</title>
        <authorList>
            <person name="Yu D."/>
        </authorList>
    </citation>
    <scope>NUCLEOTIDE SEQUENCE [LARGE SCALE GENOMIC DNA]</scope>
    <source>
        <tissue evidence="1">Leaf</tissue>
    </source>
</reference>
<comment type="caution">
    <text evidence="1">The sequence shown here is derived from an EMBL/GenBank/DDBJ whole genome shotgun (WGS) entry which is preliminary data.</text>
</comment>
<evidence type="ECO:0000313" key="2">
    <source>
        <dbReference type="Proteomes" id="UP001358586"/>
    </source>
</evidence>
<name>A0ABR0NZE1_GOSAR</name>